<evidence type="ECO:0000313" key="9">
    <source>
        <dbReference type="Proteomes" id="UP001597307"/>
    </source>
</evidence>
<sequence>MTSRWEGTRQLIRPFTDQRSRRLLAAFLTSELGDGITAVVVPLGVYAVSDSVVALASTFLGRMLFGSLFAAVGGTIADFVDRRVLLLGSYMVRAVLVAALIPLSEANTVAFTVLGVLVGAAGSFDNPAAESALRTAYRHDLQSLAAARKTGKTVSQMVGPAIGGLLFGLGGLTLALGINVLTFVVALALLGFKRLAPGKGHMMSGPRKVAPQNGGLGGASRLGSYKGQLPPEVSMAFVSSAGASFLVAVATVLAVPYLANLPDAPAGAYGYALAAYSVGALLGLWLAGIGTWVNVRLKSILIFSAVAFGLITMVSVSIPRWEIFAAAWFLWGIAFGPEDVVSDSRVASVVTDRWLARVYAAWSIVGKMGAAGAYVLVIAIGDLDIQFGFVTIGLLYAIIIPALIIVLPKETRERTPLPKT</sequence>
<comment type="caution">
    <text evidence="8">The sequence shown here is derived from an EMBL/GenBank/DDBJ whole genome shotgun (WGS) entry which is preliminary data.</text>
</comment>
<evidence type="ECO:0000313" key="8">
    <source>
        <dbReference type="EMBL" id="MFD1846808.1"/>
    </source>
</evidence>
<feature type="transmembrane region" description="Helical" evidence="6">
    <location>
        <begin position="300"/>
        <end position="318"/>
    </location>
</feature>
<keyword evidence="3 6" id="KW-0812">Transmembrane</keyword>
<organism evidence="8 9">
    <name type="scientific">Arthrobacter flavus</name>
    <dbReference type="NCBI Taxonomy" id="95172"/>
    <lineage>
        <taxon>Bacteria</taxon>
        <taxon>Bacillati</taxon>
        <taxon>Actinomycetota</taxon>
        <taxon>Actinomycetes</taxon>
        <taxon>Micrococcales</taxon>
        <taxon>Micrococcaceae</taxon>
        <taxon>Arthrobacter</taxon>
    </lineage>
</organism>
<dbReference type="InterPro" id="IPR036259">
    <property type="entry name" value="MFS_trans_sf"/>
</dbReference>
<keyword evidence="2" id="KW-1003">Cell membrane</keyword>
<feature type="transmembrane region" description="Helical" evidence="6">
    <location>
        <begin position="23"/>
        <end position="46"/>
    </location>
</feature>
<dbReference type="PANTHER" id="PTHR23513">
    <property type="entry name" value="INTEGRAL MEMBRANE EFFLUX PROTEIN-RELATED"/>
    <property type="match status" value="1"/>
</dbReference>
<feature type="transmembrane region" description="Helical" evidence="6">
    <location>
        <begin position="52"/>
        <end position="72"/>
    </location>
</feature>
<gene>
    <name evidence="8" type="ORF">ACFSFX_09380</name>
</gene>
<reference evidence="9" key="1">
    <citation type="journal article" date="2019" name="Int. J. Syst. Evol. Microbiol.">
        <title>The Global Catalogue of Microorganisms (GCM) 10K type strain sequencing project: providing services to taxonomists for standard genome sequencing and annotation.</title>
        <authorList>
            <consortium name="The Broad Institute Genomics Platform"/>
            <consortium name="The Broad Institute Genome Sequencing Center for Infectious Disease"/>
            <person name="Wu L."/>
            <person name="Ma J."/>
        </authorList>
    </citation>
    <scope>NUCLEOTIDE SEQUENCE [LARGE SCALE GENOMIC DNA]</scope>
    <source>
        <strain evidence="9">JCM 11496</strain>
    </source>
</reference>
<keyword evidence="5 6" id="KW-0472">Membrane</keyword>
<evidence type="ECO:0000256" key="5">
    <source>
        <dbReference type="ARBA" id="ARBA00023136"/>
    </source>
</evidence>
<feature type="transmembrane region" description="Helical" evidence="6">
    <location>
        <begin position="387"/>
        <end position="407"/>
    </location>
</feature>
<dbReference type="PANTHER" id="PTHR23513:SF11">
    <property type="entry name" value="STAPHYLOFERRIN A TRANSPORTER"/>
    <property type="match status" value="1"/>
</dbReference>
<dbReference type="RefSeq" id="WP_343878294.1">
    <property type="nucleotide sequence ID" value="NZ_BAAAIJ010000013.1"/>
</dbReference>
<dbReference type="PROSITE" id="PS50850">
    <property type="entry name" value="MFS"/>
    <property type="match status" value="1"/>
</dbReference>
<feature type="transmembrane region" description="Helical" evidence="6">
    <location>
        <begin position="236"/>
        <end position="259"/>
    </location>
</feature>
<protein>
    <submittedName>
        <fullName evidence="8">MFS transporter</fullName>
    </submittedName>
</protein>
<evidence type="ECO:0000259" key="7">
    <source>
        <dbReference type="PROSITE" id="PS50850"/>
    </source>
</evidence>
<dbReference type="EMBL" id="JBHUGA010000030">
    <property type="protein sequence ID" value="MFD1846808.1"/>
    <property type="molecule type" value="Genomic_DNA"/>
</dbReference>
<dbReference type="Pfam" id="PF07690">
    <property type="entry name" value="MFS_1"/>
    <property type="match status" value="1"/>
</dbReference>
<dbReference type="Gene3D" id="1.20.1250.20">
    <property type="entry name" value="MFS general substrate transporter like domains"/>
    <property type="match status" value="2"/>
</dbReference>
<dbReference type="InterPro" id="IPR020846">
    <property type="entry name" value="MFS_dom"/>
</dbReference>
<dbReference type="SUPFAM" id="SSF103473">
    <property type="entry name" value="MFS general substrate transporter"/>
    <property type="match status" value="2"/>
</dbReference>
<feature type="domain" description="Major facilitator superfamily (MFS) profile" evidence="7">
    <location>
        <begin position="232"/>
        <end position="420"/>
    </location>
</feature>
<proteinExistence type="predicted"/>
<keyword evidence="9" id="KW-1185">Reference proteome</keyword>
<feature type="transmembrane region" description="Helical" evidence="6">
    <location>
        <begin position="84"/>
        <end position="103"/>
    </location>
</feature>
<evidence type="ECO:0000256" key="6">
    <source>
        <dbReference type="SAM" id="Phobius"/>
    </source>
</evidence>
<evidence type="ECO:0000256" key="4">
    <source>
        <dbReference type="ARBA" id="ARBA00022989"/>
    </source>
</evidence>
<name>A0ABW4Q7V6_9MICC</name>
<accession>A0ABW4Q7V6</accession>
<dbReference type="Proteomes" id="UP001597307">
    <property type="component" value="Unassembled WGS sequence"/>
</dbReference>
<feature type="transmembrane region" description="Helical" evidence="6">
    <location>
        <begin position="354"/>
        <end position="381"/>
    </location>
</feature>
<feature type="transmembrane region" description="Helical" evidence="6">
    <location>
        <begin position="271"/>
        <end position="293"/>
    </location>
</feature>
<comment type="subcellular location">
    <subcellularLocation>
        <location evidence="1">Cell membrane</location>
        <topology evidence="1">Multi-pass membrane protein</topology>
    </subcellularLocation>
</comment>
<feature type="transmembrane region" description="Helical" evidence="6">
    <location>
        <begin position="165"/>
        <end position="192"/>
    </location>
</feature>
<evidence type="ECO:0000256" key="1">
    <source>
        <dbReference type="ARBA" id="ARBA00004651"/>
    </source>
</evidence>
<dbReference type="InterPro" id="IPR011701">
    <property type="entry name" value="MFS"/>
</dbReference>
<keyword evidence="4 6" id="KW-1133">Transmembrane helix</keyword>
<evidence type="ECO:0000256" key="2">
    <source>
        <dbReference type="ARBA" id="ARBA00022475"/>
    </source>
</evidence>
<evidence type="ECO:0000256" key="3">
    <source>
        <dbReference type="ARBA" id="ARBA00022692"/>
    </source>
</evidence>